<gene>
    <name evidence="1" type="ORF">E2C01_062950</name>
</gene>
<sequence>MAKCIKAVRGGIRTYPWTSARFHAHHFIHYATTSLIVVS</sequence>
<evidence type="ECO:0000313" key="2">
    <source>
        <dbReference type="Proteomes" id="UP000324222"/>
    </source>
</evidence>
<protein>
    <submittedName>
        <fullName evidence="1">Uncharacterized protein</fullName>
    </submittedName>
</protein>
<keyword evidence="2" id="KW-1185">Reference proteome</keyword>
<name>A0A5B7HCG9_PORTR</name>
<proteinExistence type="predicted"/>
<comment type="caution">
    <text evidence="1">The sequence shown here is derived from an EMBL/GenBank/DDBJ whole genome shotgun (WGS) entry which is preliminary data.</text>
</comment>
<organism evidence="1 2">
    <name type="scientific">Portunus trituberculatus</name>
    <name type="common">Swimming crab</name>
    <name type="synonym">Neptunus trituberculatus</name>
    <dbReference type="NCBI Taxonomy" id="210409"/>
    <lineage>
        <taxon>Eukaryota</taxon>
        <taxon>Metazoa</taxon>
        <taxon>Ecdysozoa</taxon>
        <taxon>Arthropoda</taxon>
        <taxon>Crustacea</taxon>
        <taxon>Multicrustacea</taxon>
        <taxon>Malacostraca</taxon>
        <taxon>Eumalacostraca</taxon>
        <taxon>Eucarida</taxon>
        <taxon>Decapoda</taxon>
        <taxon>Pleocyemata</taxon>
        <taxon>Brachyura</taxon>
        <taxon>Eubrachyura</taxon>
        <taxon>Portunoidea</taxon>
        <taxon>Portunidae</taxon>
        <taxon>Portuninae</taxon>
        <taxon>Portunus</taxon>
    </lineage>
</organism>
<reference evidence="1 2" key="1">
    <citation type="submission" date="2019-05" db="EMBL/GenBank/DDBJ databases">
        <title>Another draft genome of Portunus trituberculatus and its Hox gene families provides insights of decapod evolution.</title>
        <authorList>
            <person name="Jeong J.-H."/>
            <person name="Song I."/>
            <person name="Kim S."/>
            <person name="Choi T."/>
            <person name="Kim D."/>
            <person name="Ryu S."/>
            <person name="Kim W."/>
        </authorList>
    </citation>
    <scope>NUCLEOTIDE SEQUENCE [LARGE SCALE GENOMIC DNA]</scope>
    <source>
        <tissue evidence="1">Muscle</tissue>
    </source>
</reference>
<evidence type="ECO:0000313" key="1">
    <source>
        <dbReference type="EMBL" id="MPC68742.1"/>
    </source>
</evidence>
<accession>A0A5B7HCG9</accession>
<dbReference type="AlphaFoldDB" id="A0A5B7HCG9"/>
<dbReference type="EMBL" id="VSRR010028306">
    <property type="protein sequence ID" value="MPC68742.1"/>
    <property type="molecule type" value="Genomic_DNA"/>
</dbReference>
<dbReference type="Proteomes" id="UP000324222">
    <property type="component" value="Unassembled WGS sequence"/>
</dbReference>